<sequence length="728" mass="80242">MLACVLALPLLLLFLAPGLGLWWVDRWYQQQGEGYRLEAGRWTFSPFAGELTLTQLQLHHPGHASGDETRLQQLNLQWNTAQLWQRHVQVESLLLQGLQVELRQHPNDASSADQLSVAGLSIPMAGQGSDSKADTNTKQQDVSSAEPAEPWRISVEQWQIEPVLRWQAEQAPASQGRLQLSFSGEDFTWPMTKPVPHRLQLQLSDVAVKDRVSGELALQVDGLLAAGMQQWQGDITLSDVSLHSLSAPPLTLQQLHLQQLQWQQDKPQALQLATLQLQQLSIGGEDSPLLRLEQYLIDQLQFNQPQLNQLQLQTGWHDYQGLQLTVLIDESGAIEGLAAETEQVASAAENGNKEKAADHSSPEPAKSDTSGLKPDAQPDVQSETSDSQAESELSVSIAGLRQQGDASMIHLTDASVSPQLQQNIAIRQWQLADVNWQAGALQQPIQFDIELALDDYNRIRSQGQLSTIVRGDSTYPQGQFTVNVEQLNLVPYNGYLAQAMGYHVAHGQLNVSADIELDQGQLDGTVDTLLRNARFEPEDDAVIDRVSKQIAMPVDTALSLLRDDSGNIRLEVPLSGDLSNPDVGLSDLTKQLSTLALRTATMHYLKQSLVPYGTLLSLADYASSQLMAIRLDAVEFEAEQAALTDQQREQLDKVAAILQQKTELELKACPLFASDNAPDDWAAMASQRASWIKQYLAAFNDDNDDSLAARVSLCKPELADKHQVVLGV</sequence>
<dbReference type="InterPro" id="IPR008023">
    <property type="entry name" value="DUF748"/>
</dbReference>
<dbReference type="AlphaFoldDB" id="A0A222FMZ2"/>
<accession>A0A222FMZ2</accession>
<gene>
    <name evidence="2" type="ORF">CHH28_15780</name>
</gene>
<feature type="region of interest" description="Disordered" evidence="1">
    <location>
        <begin position="344"/>
        <end position="394"/>
    </location>
</feature>
<evidence type="ECO:0008006" key="4">
    <source>
        <dbReference type="Google" id="ProtNLM"/>
    </source>
</evidence>
<feature type="region of interest" description="Disordered" evidence="1">
    <location>
        <begin position="122"/>
        <end position="149"/>
    </location>
</feature>
<evidence type="ECO:0000256" key="1">
    <source>
        <dbReference type="SAM" id="MobiDB-lite"/>
    </source>
</evidence>
<name>A0A222FMZ2_9GAMM</name>
<feature type="compositionally biased region" description="Polar residues" evidence="1">
    <location>
        <begin position="128"/>
        <end position="143"/>
    </location>
</feature>
<proteinExistence type="predicted"/>
<evidence type="ECO:0000313" key="2">
    <source>
        <dbReference type="EMBL" id="ASP40042.1"/>
    </source>
</evidence>
<protein>
    <recommendedName>
        <fullName evidence="4">DUF748 domain-containing protein</fullName>
    </recommendedName>
</protein>
<dbReference type="KEGG" id="bsan:CHH28_15780"/>
<dbReference type="InterPro" id="IPR036737">
    <property type="entry name" value="OmpA-like_sf"/>
</dbReference>
<dbReference type="Proteomes" id="UP000202440">
    <property type="component" value="Chromosome"/>
</dbReference>
<organism evidence="2 3">
    <name type="scientific">Bacterioplanes sanyensis</name>
    <dbReference type="NCBI Taxonomy" id="1249553"/>
    <lineage>
        <taxon>Bacteria</taxon>
        <taxon>Pseudomonadati</taxon>
        <taxon>Pseudomonadota</taxon>
        <taxon>Gammaproteobacteria</taxon>
        <taxon>Oceanospirillales</taxon>
        <taxon>Oceanospirillaceae</taxon>
        <taxon>Bacterioplanes</taxon>
    </lineage>
</organism>
<dbReference type="Pfam" id="PF05359">
    <property type="entry name" value="DUF748"/>
    <property type="match status" value="1"/>
</dbReference>
<evidence type="ECO:0000313" key="3">
    <source>
        <dbReference type="Proteomes" id="UP000202440"/>
    </source>
</evidence>
<reference evidence="2 3" key="1">
    <citation type="submission" date="2017-07" db="EMBL/GenBank/DDBJ databases">
        <title>Annotated genome sequence of Bacterioplanes sanyensis isolated from Red Sea.</title>
        <authorList>
            <person name="Rehman Z.U."/>
        </authorList>
    </citation>
    <scope>NUCLEOTIDE SEQUENCE [LARGE SCALE GENOMIC DNA]</scope>
    <source>
        <strain evidence="2 3">NV9</strain>
    </source>
</reference>
<keyword evidence="3" id="KW-1185">Reference proteome</keyword>
<feature type="compositionally biased region" description="Polar residues" evidence="1">
    <location>
        <begin position="379"/>
        <end position="394"/>
    </location>
</feature>
<dbReference type="Gene3D" id="3.30.1330.60">
    <property type="entry name" value="OmpA-like domain"/>
    <property type="match status" value="1"/>
</dbReference>
<feature type="compositionally biased region" description="Basic and acidic residues" evidence="1">
    <location>
        <begin position="351"/>
        <end position="361"/>
    </location>
</feature>
<dbReference type="EMBL" id="CP022530">
    <property type="protein sequence ID" value="ASP40042.1"/>
    <property type="molecule type" value="Genomic_DNA"/>
</dbReference>